<dbReference type="AlphaFoldDB" id="A0A1X7BTX9"/>
<gene>
    <name evidence="3" type="ORF">ROA7745_02508</name>
</gene>
<feature type="domain" description="CoA-binding" evidence="2">
    <location>
        <begin position="12"/>
        <end position="102"/>
    </location>
</feature>
<dbReference type="Pfam" id="PF13607">
    <property type="entry name" value="Succ_CoA_lig"/>
    <property type="match status" value="1"/>
</dbReference>
<proteinExistence type="predicted"/>
<dbReference type="Gene3D" id="3.40.50.720">
    <property type="entry name" value="NAD(P)-binding Rossmann-like Domain"/>
    <property type="match status" value="1"/>
</dbReference>
<dbReference type="InterPro" id="IPR032875">
    <property type="entry name" value="Succ_CoA_lig_flav_dom"/>
</dbReference>
<dbReference type="Gene3D" id="3.30.1490.20">
    <property type="entry name" value="ATP-grasp fold, A domain"/>
    <property type="match status" value="1"/>
</dbReference>
<evidence type="ECO:0000313" key="4">
    <source>
        <dbReference type="Proteomes" id="UP000193224"/>
    </source>
</evidence>
<keyword evidence="4" id="KW-1185">Reference proteome</keyword>
<evidence type="ECO:0000256" key="1">
    <source>
        <dbReference type="ARBA" id="ARBA00022532"/>
    </source>
</evidence>
<dbReference type="Proteomes" id="UP000193224">
    <property type="component" value="Unassembled WGS sequence"/>
</dbReference>
<accession>A0A1X7BTX9</accession>
<dbReference type="GO" id="GO:0005524">
    <property type="term" value="F:ATP binding"/>
    <property type="evidence" value="ECO:0007669"/>
    <property type="project" value="InterPro"/>
</dbReference>
<dbReference type="InterPro" id="IPR036291">
    <property type="entry name" value="NAD(P)-bd_dom_sf"/>
</dbReference>
<organism evidence="3 4">
    <name type="scientific">Roseovarius aestuarii</name>
    <dbReference type="NCBI Taxonomy" id="475083"/>
    <lineage>
        <taxon>Bacteria</taxon>
        <taxon>Pseudomonadati</taxon>
        <taxon>Pseudomonadota</taxon>
        <taxon>Alphaproteobacteria</taxon>
        <taxon>Rhodobacterales</taxon>
        <taxon>Roseobacteraceae</taxon>
        <taxon>Roseovarius</taxon>
    </lineage>
</organism>
<dbReference type="SMART" id="SM00881">
    <property type="entry name" value="CoA_binding"/>
    <property type="match status" value="1"/>
</dbReference>
<dbReference type="InterPro" id="IPR003781">
    <property type="entry name" value="CoA-bd"/>
</dbReference>
<name>A0A1X7BTX9_9RHOB</name>
<protein>
    <recommendedName>
        <fullName evidence="2">CoA-binding domain-containing protein</fullName>
    </recommendedName>
</protein>
<dbReference type="GO" id="GO:0006099">
    <property type="term" value="P:tricarboxylic acid cycle"/>
    <property type="evidence" value="ECO:0007669"/>
    <property type="project" value="UniProtKB-KW"/>
</dbReference>
<evidence type="ECO:0000313" key="3">
    <source>
        <dbReference type="EMBL" id="SMC12679.1"/>
    </source>
</evidence>
<dbReference type="RefSeq" id="WP_085800634.1">
    <property type="nucleotide sequence ID" value="NZ_FWXB01000009.1"/>
</dbReference>
<dbReference type="PANTHER" id="PTHR42793">
    <property type="entry name" value="COA BINDING DOMAIN CONTAINING PROTEIN"/>
    <property type="match status" value="1"/>
</dbReference>
<dbReference type="InterPro" id="IPR016102">
    <property type="entry name" value="Succinyl-CoA_synth-like"/>
</dbReference>
<dbReference type="EMBL" id="FWXB01000009">
    <property type="protein sequence ID" value="SMC12679.1"/>
    <property type="molecule type" value="Genomic_DNA"/>
</dbReference>
<dbReference type="InterPro" id="IPR013815">
    <property type="entry name" value="ATP_grasp_subdomain_1"/>
</dbReference>
<dbReference type="Gene3D" id="3.40.50.261">
    <property type="entry name" value="Succinyl-CoA synthetase domains"/>
    <property type="match status" value="2"/>
</dbReference>
<dbReference type="Pfam" id="PF13380">
    <property type="entry name" value="CoA_binding_2"/>
    <property type="match status" value="1"/>
</dbReference>
<dbReference type="SUPFAM" id="SSF51735">
    <property type="entry name" value="NAD(P)-binding Rossmann-fold domains"/>
    <property type="match status" value="1"/>
</dbReference>
<sequence>MTPAKRANFERLLNPRHIAFIGGADAAVAIGEARRAGFDGDMWVVNPKREQLAGLPCVASIVDLPEAPDAVFLAIPAARVPDTIRDLSAIGAGGIVCYSAGFGEAHDDGRALEDDLRSALGDMVMVGPNCYGVINYLDRSALWPFAHGGSCPGYGAAILTQSGMFSSDITMSQRSLPLTHMISVGNQADLGLSEFIDLLCEKPEVRAIGLHIEGLADVPAFERAALKALHAGKPIVALKTGSSAIGGALTLSHTGSLSGANELYQALFDRIGVISVTNPSQLLETLKFICVAGVPDGHDVMGFTCSGGGATMLADHAEKIGLEFPTPDSETRATLTELLPPIATVSNPLDYTTPIWGQAERTGPVFEAALAGVPAQAALLVQDYPAPGLDETEQLYLNDGMAFAKAAREAGLPAAICTTIPENIGASVREAFIAEGVAPMQGIHEALNAVGHAAWWHSARARITSTPPAPLMTVHPRNSAFVAEAEGKARLADVVRVPEGRVVSGDGLTAAAQAVGYPVALKMMSDKLAHKTEAGAVAIGIEAPEALARASEKMCADVTIYDPQAVRDKFLVEAMAPPPIAELVVGIRQDAQFGLAMTLGSGGVLVELVGDADTLLLPASASEIEAALRRLRVARLMQGFRGGRVVDMAALADRLAALADFAVAQAEEIAEIEINPLFVYEDDVLAVDVLMRI</sequence>
<dbReference type="Gene3D" id="3.30.470.20">
    <property type="entry name" value="ATP-grasp fold, B domain"/>
    <property type="match status" value="1"/>
</dbReference>
<dbReference type="SUPFAM" id="SSF56059">
    <property type="entry name" value="Glutathione synthetase ATP-binding domain-like"/>
    <property type="match status" value="1"/>
</dbReference>
<dbReference type="SUPFAM" id="SSF52210">
    <property type="entry name" value="Succinyl-CoA synthetase domains"/>
    <property type="match status" value="2"/>
</dbReference>
<evidence type="ECO:0000259" key="2">
    <source>
        <dbReference type="SMART" id="SM00881"/>
    </source>
</evidence>
<keyword evidence="1" id="KW-0816">Tricarboxylic acid cycle</keyword>
<dbReference type="PANTHER" id="PTHR42793:SF4">
    <property type="entry name" value="BLL6376 PROTEIN"/>
    <property type="match status" value="1"/>
</dbReference>
<dbReference type="Pfam" id="PF13549">
    <property type="entry name" value="ATP-grasp_5"/>
    <property type="match status" value="1"/>
</dbReference>
<reference evidence="3 4" key="1">
    <citation type="submission" date="2017-03" db="EMBL/GenBank/DDBJ databases">
        <authorList>
            <person name="Afonso C.L."/>
            <person name="Miller P.J."/>
            <person name="Scott M.A."/>
            <person name="Spackman E."/>
            <person name="Goraichik I."/>
            <person name="Dimitrov K.M."/>
            <person name="Suarez D.L."/>
            <person name="Swayne D.E."/>
        </authorList>
    </citation>
    <scope>NUCLEOTIDE SEQUENCE [LARGE SCALE GENOMIC DNA]</scope>
    <source>
        <strain evidence="3 4">CECT 7745</strain>
    </source>
</reference>
<dbReference type="OrthoDB" id="9807426at2"/>